<dbReference type="RefSeq" id="WP_377526116.1">
    <property type="nucleotide sequence ID" value="NZ_JBHTLD010000066.1"/>
</dbReference>
<protein>
    <submittedName>
        <fullName evidence="3">Lipocalin family protein</fullName>
    </submittedName>
</protein>
<dbReference type="EMBL" id="JBHTLD010000066">
    <property type="protein sequence ID" value="MFD1186374.1"/>
    <property type="molecule type" value="Genomic_DNA"/>
</dbReference>
<gene>
    <name evidence="3" type="ORF">ACFQ2O_09170</name>
</gene>
<evidence type="ECO:0000313" key="3">
    <source>
        <dbReference type="EMBL" id="MFD1186374.1"/>
    </source>
</evidence>
<feature type="signal peptide" evidence="1">
    <location>
        <begin position="1"/>
        <end position="22"/>
    </location>
</feature>
<name>A0ABW3SNK3_9BACT</name>
<dbReference type="Proteomes" id="UP001597094">
    <property type="component" value="Unassembled WGS sequence"/>
</dbReference>
<proteinExistence type="predicted"/>
<evidence type="ECO:0000259" key="2">
    <source>
        <dbReference type="Pfam" id="PF13648"/>
    </source>
</evidence>
<keyword evidence="4" id="KW-1185">Reference proteome</keyword>
<evidence type="ECO:0000256" key="1">
    <source>
        <dbReference type="SAM" id="SignalP"/>
    </source>
</evidence>
<accession>A0ABW3SNK3</accession>
<feature type="chain" id="PRO_5045772299" evidence="1">
    <location>
        <begin position="23"/>
        <end position="153"/>
    </location>
</feature>
<organism evidence="3 4">
    <name type="scientific">Pontibacter rugosus</name>
    <dbReference type="NCBI Taxonomy" id="1745966"/>
    <lineage>
        <taxon>Bacteria</taxon>
        <taxon>Pseudomonadati</taxon>
        <taxon>Bacteroidota</taxon>
        <taxon>Cytophagia</taxon>
        <taxon>Cytophagales</taxon>
        <taxon>Hymenobacteraceae</taxon>
        <taxon>Pontibacter</taxon>
    </lineage>
</organism>
<sequence length="153" mass="17402">MKKSLITTLLLVSIFVSLSAQQSTSTIIGSWKLIKSEALDKIKNSSTYASMPERDRKAFEAQADLLMQVSRYEFMPDNKLVYMDVEQSFLEVSLPVERKAIWELKNDIITIVETDRPFQRQMKIVTLTDSTLVVNLITNGVASADKVYFESIN</sequence>
<feature type="domain" description="Lipocalin-like" evidence="2">
    <location>
        <begin position="27"/>
        <end position="134"/>
    </location>
</feature>
<dbReference type="InterPro" id="IPR024311">
    <property type="entry name" value="Lipocalin-like"/>
</dbReference>
<reference evidence="4" key="1">
    <citation type="journal article" date="2019" name="Int. J. Syst. Evol. Microbiol.">
        <title>The Global Catalogue of Microorganisms (GCM) 10K type strain sequencing project: providing services to taxonomists for standard genome sequencing and annotation.</title>
        <authorList>
            <consortium name="The Broad Institute Genomics Platform"/>
            <consortium name="The Broad Institute Genome Sequencing Center for Infectious Disease"/>
            <person name="Wu L."/>
            <person name="Ma J."/>
        </authorList>
    </citation>
    <scope>NUCLEOTIDE SEQUENCE [LARGE SCALE GENOMIC DNA]</scope>
    <source>
        <strain evidence="4">JCM 31319</strain>
    </source>
</reference>
<comment type="caution">
    <text evidence="3">The sequence shown here is derived from an EMBL/GenBank/DDBJ whole genome shotgun (WGS) entry which is preliminary data.</text>
</comment>
<keyword evidence="1" id="KW-0732">Signal</keyword>
<dbReference type="Pfam" id="PF13648">
    <property type="entry name" value="Lipocalin_4"/>
    <property type="match status" value="1"/>
</dbReference>
<evidence type="ECO:0000313" key="4">
    <source>
        <dbReference type="Proteomes" id="UP001597094"/>
    </source>
</evidence>